<evidence type="ECO:0000259" key="9">
    <source>
        <dbReference type="Pfam" id="PF02770"/>
    </source>
</evidence>
<dbReference type="InterPro" id="IPR050741">
    <property type="entry name" value="Acyl-CoA_dehydrogenase"/>
</dbReference>
<dbReference type="InterPro" id="IPR013786">
    <property type="entry name" value="AcylCoA_DH/ox_N"/>
</dbReference>
<comment type="similarity">
    <text evidence="2 7">Belongs to the acyl-CoA dehydrogenase family.</text>
</comment>
<dbReference type="InterPro" id="IPR046373">
    <property type="entry name" value="Acyl-CoA_Oxase/DH_mid-dom_sf"/>
</dbReference>
<dbReference type="GO" id="GO:0050660">
    <property type="term" value="F:flavin adenine dinucleotide binding"/>
    <property type="evidence" value="ECO:0007669"/>
    <property type="project" value="InterPro"/>
</dbReference>
<sequence>MELDLSPETTMLRREIRRFVDEEFRPILTELADDIDRYHDLEPENPELTDNVRPHPIKIPEDDRERLRQKAKDAGFWAMGVPEEYGGGGLSLVERCVVLEELSKHRLGLYQPGLGVIELGPGLTVGEPSAYLGAANEDQIERFFQPCIDGEKQSCFALTEPAAGSDPRGMETLATKEGEEWVIDGTKHYISWAGDADFLILFARTEPKGDDISDHGITAFLVPADDDGVSMRSIPVIRPEYPFEVTLNDVRVPAENVLGEVGSGLGLAKECLGESRVLYAANSLGPIDQSIRLGIEWANDRTVGGKPLADRQAIQWKIAKSAVDYQAAKYSVYHAAQQFDDGEDIRHESSITKYQTTESLWTVLDRMVQIHGGAGVDADLPLERWLREARVRRIGEGPSEIHLKTIARNLLNGYEDPDPLPLE</sequence>
<name>A0A1H6FSV7_9EURY</name>
<dbReference type="InterPro" id="IPR006089">
    <property type="entry name" value="Acyl-CoA_DH_CS"/>
</dbReference>
<dbReference type="GO" id="GO:0003995">
    <property type="term" value="F:acyl-CoA dehydrogenase activity"/>
    <property type="evidence" value="ECO:0007669"/>
    <property type="project" value="InterPro"/>
</dbReference>
<evidence type="ECO:0000313" key="12">
    <source>
        <dbReference type="Proteomes" id="UP000199112"/>
    </source>
</evidence>
<organism evidence="11 12">
    <name type="scientific">Natronorubrum sediminis</name>
    <dbReference type="NCBI Taxonomy" id="640943"/>
    <lineage>
        <taxon>Archaea</taxon>
        <taxon>Methanobacteriati</taxon>
        <taxon>Methanobacteriota</taxon>
        <taxon>Stenosarchaea group</taxon>
        <taxon>Halobacteria</taxon>
        <taxon>Halobacteriales</taxon>
        <taxon>Natrialbaceae</taxon>
        <taxon>Natronorubrum</taxon>
    </lineage>
</organism>
<dbReference type="Pfam" id="PF02771">
    <property type="entry name" value="Acyl-CoA_dh_N"/>
    <property type="match status" value="1"/>
</dbReference>
<dbReference type="SUPFAM" id="SSF56645">
    <property type="entry name" value="Acyl-CoA dehydrogenase NM domain-like"/>
    <property type="match status" value="1"/>
</dbReference>
<evidence type="ECO:0000313" key="11">
    <source>
        <dbReference type="EMBL" id="SEH13492.1"/>
    </source>
</evidence>
<dbReference type="PANTHER" id="PTHR48083">
    <property type="entry name" value="MEDIUM-CHAIN SPECIFIC ACYL-COA DEHYDROGENASE, MITOCHONDRIAL-RELATED"/>
    <property type="match status" value="1"/>
</dbReference>
<evidence type="ECO:0000256" key="6">
    <source>
        <dbReference type="ARBA" id="ARBA00023002"/>
    </source>
</evidence>
<evidence type="ECO:0000256" key="2">
    <source>
        <dbReference type="ARBA" id="ARBA00009347"/>
    </source>
</evidence>
<evidence type="ECO:0000256" key="5">
    <source>
        <dbReference type="ARBA" id="ARBA00022827"/>
    </source>
</evidence>
<dbReference type="InterPro" id="IPR036250">
    <property type="entry name" value="AcylCo_DH-like_C"/>
</dbReference>
<dbReference type="FunFam" id="2.40.110.10:FF:000002">
    <property type="entry name" value="Acyl-CoA dehydrogenase fadE12"/>
    <property type="match status" value="1"/>
</dbReference>
<dbReference type="Gene3D" id="1.20.140.10">
    <property type="entry name" value="Butyryl-CoA Dehydrogenase, subunit A, domain 3"/>
    <property type="match status" value="1"/>
</dbReference>
<feature type="domain" description="Acyl-CoA oxidase/dehydrogenase middle" evidence="9">
    <location>
        <begin position="155"/>
        <end position="234"/>
    </location>
</feature>
<dbReference type="PROSITE" id="PS00073">
    <property type="entry name" value="ACYL_COA_DH_2"/>
    <property type="match status" value="1"/>
</dbReference>
<reference evidence="12" key="1">
    <citation type="submission" date="2016-10" db="EMBL/GenBank/DDBJ databases">
        <authorList>
            <person name="Varghese N."/>
            <person name="Submissions S."/>
        </authorList>
    </citation>
    <scope>NUCLEOTIDE SEQUENCE [LARGE SCALE GENOMIC DNA]</scope>
    <source>
        <strain evidence="12">CGMCC 1.8981</strain>
    </source>
</reference>
<protein>
    <recommendedName>
        <fullName evidence="3">Medium-chain specific acyl-CoA dehydrogenase, mitochondrial</fullName>
    </recommendedName>
</protein>
<dbReference type="Pfam" id="PF00441">
    <property type="entry name" value="Acyl-CoA_dh_1"/>
    <property type="match status" value="1"/>
</dbReference>
<keyword evidence="6 7" id="KW-0560">Oxidoreductase</keyword>
<dbReference type="Pfam" id="PF02770">
    <property type="entry name" value="Acyl-CoA_dh_M"/>
    <property type="match status" value="1"/>
</dbReference>
<evidence type="ECO:0000259" key="8">
    <source>
        <dbReference type="Pfam" id="PF00441"/>
    </source>
</evidence>
<dbReference type="AlphaFoldDB" id="A0A1H6FSV7"/>
<keyword evidence="4 7" id="KW-0285">Flavoprotein</keyword>
<evidence type="ECO:0000256" key="7">
    <source>
        <dbReference type="RuleBase" id="RU362125"/>
    </source>
</evidence>
<dbReference type="InterPro" id="IPR006091">
    <property type="entry name" value="Acyl-CoA_Oxase/DH_mid-dom"/>
</dbReference>
<dbReference type="Gene3D" id="2.40.110.10">
    <property type="entry name" value="Butyryl-CoA Dehydrogenase, subunit A, domain 2"/>
    <property type="match status" value="1"/>
</dbReference>
<evidence type="ECO:0000259" key="10">
    <source>
        <dbReference type="Pfam" id="PF02771"/>
    </source>
</evidence>
<keyword evidence="5 7" id="KW-0274">FAD</keyword>
<accession>A0A1H6FSV7</accession>
<dbReference type="RefSeq" id="WP_217630526.1">
    <property type="nucleotide sequence ID" value="NZ_FNWL01000001.1"/>
</dbReference>
<proteinExistence type="inferred from homology"/>
<feature type="domain" description="Acyl-CoA dehydrogenase/oxidase N-terminal" evidence="10">
    <location>
        <begin position="50"/>
        <end position="151"/>
    </location>
</feature>
<dbReference type="PANTHER" id="PTHR48083:SF2">
    <property type="entry name" value="MEDIUM-CHAIN SPECIFIC ACYL-COA DEHYDROGENASE, MITOCHONDRIAL"/>
    <property type="match status" value="1"/>
</dbReference>
<keyword evidence="12" id="KW-1185">Reference proteome</keyword>
<evidence type="ECO:0000256" key="3">
    <source>
        <dbReference type="ARBA" id="ARBA00019125"/>
    </source>
</evidence>
<dbReference type="GO" id="GO:0033539">
    <property type="term" value="P:fatty acid beta-oxidation using acyl-CoA dehydrogenase"/>
    <property type="evidence" value="ECO:0007669"/>
    <property type="project" value="TreeGrafter"/>
</dbReference>
<gene>
    <name evidence="11" type="ORF">SAMN04487967_1407</name>
</gene>
<dbReference type="InterPro" id="IPR009100">
    <property type="entry name" value="AcylCoA_DH/oxidase_NM_dom_sf"/>
</dbReference>
<dbReference type="GO" id="GO:0005737">
    <property type="term" value="C:cytoplasm"/>
    <property type="evidence" value="ECO:0007669"/>
    <property type="project" value="TreeGrafter"/>
</dbReference>
<dbReference type="PROSITE" id="PS00072">
    <property type="entry name" value="ACYL_COA_DH_1"/>
    <property type="match status" value="1"/>
</dbReference>
<dbReference type="Proteomes" id="UP000199112">
    <property type="component" value="Unassembled WGS sequence"/>
</dbReference>
<dbReference type="SUPFAM" id="SSF47203">
    <property type="entry name" value="Acyl-CoA dehydrogenase C-terminal domain-like"/>
    <property type="match status" value="1"/>
</dbReference>
<dbReference type="EMBL" id="FNWL01000001">
    <property type="protein sequence ID" value="SEH13492.1"/>
    <property type="molecule type" value="Genomic_DNA"/>
</dbReference>
<evidence type="ECO:0000256" key="4">
    <source>
        <dbReference type="ARBA" id="ARBA00022630"/>
    </source>
</evidence>
<dbReference type="Gene3D" id="1.10.540.10">
    <property type="entry name" value="Acyl-CoA dehydrogenase/oxidase, N-terminal domain"/>
    <property type="match status" value="1"/>
</dbReference>
<comment type="cofactor">
    <cofactor evidence="1 7">
        <name>FAD</name>
        <dbReference type="ChEBI" id="CHEBI:57692"/>
    </cofactor>
</comment>
<dbReference type="InterPro" id="IPR009075">
    <property type="entry name" value="AcylCo_DH/oxidase_C"/>
</dbReference>
<dbReference type="OrthoDB" id="275197at2157"/>
<dbReference type="CDD" id="cd00567">
    <property type="entry name" value="ACAD"/>
    <property type="match status" value="1"/>
</dbReference>
<dbReference type="InterPro" id="IPR037069">
    <property type="entry name" value="AcylCoA_DH/ox_N_sf"/>
</dbReference>
<feature type="domain" description="Acyl-CoA dehydrogenase/oxidase C-terminal" evidence="8">
    <location>
        <begin position="262"/>
        <end position="411"/>
    </location>
</feature>
<evidence type="ECO:0000256" key="1">
    <source>
        <dbReference type="ARBA" id="ARBA00001974"/>
    </source>
</evidence>